<reference evidence="2" key="2">
    <citation type="submission" date="2016-02" db="EMBL/GenBank/DDBJ databases">
        <title>Draft genome sequence of five rapidly growing Mycobacterium species.</title>
        <authorList>
            <person name="Katahira K."/>
            <person name="Gotou Y."/>
            <person name="Iida K."/>
            <person name="Ogura Y."/>
            <person name="Hayashi T."/>
        </authorList>
    </citation>
    <scope>NUCLEOTIDE SEQUENCE [LARGE SCALE GENOMIC DNA]</scope>
    <source>
        <strain evidence="2">JCM15654</strain>
    </source>
</reference>
<dbReference type="Pfam" id="PF07311">
    <property type="entry name" value="Dodecin"/>
    <property type="match status" value="1"/>
</dbReference>
<dbReference type="PANTHER" id="PTHR39324:SF1">
    <property type="entry name" value="CALCIUM DODECIN"/>
    <property type="match status" value="1"/>
</dbReference>
<evidence type="ECO:0000313" key="2">
    <source>
        <dbReference type="Proteomes" id="UP000069620"/>
    </source>
</evidence>
<dbReference type="InterPro" id="IPR009923">
    <property type="entry name" value="Dodecin"/>
</dbReference>
<dbReference type="Proteomes" id="UP000069620">
    <property type="component" value="Unassembled WGS sequence"/>
</dbReference>
<gene>
    <name evidence="1" type="ORF">RMCB_7016</name>
</gene>
<dbReference type="PANTHER" id="PTHR39324">
    <property type="entry name" value="CALCIUM DODECIN"/>
    <property type="match status" value="1"/>
</dbReference>
<proteinExistence type="predicted"/>
<dbReference type="AlphaFoldDB" id="A0A100W7B5"/>
<dbReference type="RefSeq" id="WP_029368718.1">
    <property type="nucleotide sequence ID" value="NZ_BCSX01000064.1"/>
</dbReference>
<dbReference type="STRING" id="146020.RMCB_7016"/>
<dbReference type="OrthoDB" id="9805889at2"/>
<sequence length="72" mass="7981">MSDHVYRVIEVVGSSPDGIDAAIRNAISRASQTVRDLDWFEVQNVRGHLDAGEVKHFQVTLKVGFRLESAAD</sequence>
<protein>
    <recommendedName>
        <fullName evidence="3">Dodecin family protein</fullName>
    </recommendedName>
</protein>
<dbReference type="NCBIfam" id="NF043052">
    <property type="entry name" value="DodecBact"/>
    <property type="match status" value="1"/>
</dbReference>
<organism evidence="1 2">
    <name type="scientific">Mycolicibacterium brisbanense</name>
    <dbReference type="NCBI Taxonomy" id="146020"/>
    <lineage>
        <taxon>Bacteria</taxon>
        <taxon>Bacillati</taxon>
        <taxon>Actinomycetota</taxon>
        <taxon>Actinomycetes</taxon>
        <taxon>Mycobacteriales</taxon>
        <taxon>Mycobacteriaceae</taxon>
        <taxon>Mycolicibacterium</taxon>
    </lineage>
</organism>
<evidence type="ECO:0008006" key="3">
    <source>
        <dbReference type="Google" id="ProtNLM"/>
    </source>
</evidence>
<comment type="caution">
    <text evidence="1">The sequence shown here is derived from an EMBL/GenBank/DDBJ whole genome shotgun (WGS) entry which is preliminary data.</text>
</comment>
<dbReference type="InterPro" id="IPR036694">
    <property type="entry name" value="Dodecin-like_sf"/>
</dbReference>
<dbReference type="SUPFAM" id="SSF89807">
    <property type="entry name" value="Dodecin-like"/>
    <property type="match status" value="1"/>
</dbReference>
<keyword evidence="2" id="KW-1185">Reference proteome</keyword>
<name>A0A100W7B5_9MYCO</name>
<dbReference type="InterPro" id="IPR025543">
    <property type="entry name" value="Dodecin-like"/>
</dbReference>
<reference evidence="2" key="1">
    <citation type="journal article" date="2016" name="Genome Announc.">
        <title>Draft Genome Sequences of Five Rapidly Growing Mycobacterium Species, M. thermoresistibile, M. fortuitum subsp. acetamidolyticum, M. canariasense, M. brisbanense, and M. novocastrense.</title>
        <authorList>
            <person name="Katahira K."/>
            <person name="Ogura Y."/>
            <person name="Gotoh Y."/>
            <person name="Hayashi T."/>
        </authorList>
    </citation>
    <scope>NUCLEOTIDE SEQUENCE [LARGE SCALE GENOMIC DNA]</scope>
    <source>
        <strain evidence="2">JCM15654</strain>
    </source>
</reference>
<dbReference type="Gene3D" id="3.30.1660.10">
    <property type="entry name" value="Flavin-binding protein dodecin"/>
    <property type="match status" value="1"/>
</dbReference>
<dbReference type="InterPro" id="IPR050049">
    <property type="entry name" value="Dodecin_bact"/>
</dbReference>
<evidence type="ECO:0000313" key="1">
    <source>
        <dbReference type="EMBL" id="GAS92920.1"/>
    </source>
</evidence>
<accession>A0A100W7B5</accession>
<dbReference type="EMBL" id="BCSX01000064">
    <property type="protein sequence ID" value="GAS92920.1"/>
    <property type="molecule type" value="Genomic_DNA"/>
</dbReference>